<accession>A0A4R5MHB8</accession>
<dbReference type="AlphaFoldDB" id="A0A4R5MHB8"/>
<dbReference type="PROSITE" id="PS51296">
    <property type="entry name" value="RIESKE"/>
    <property type="match status" value="1"/>
</dbReference>
<keyword evidence="4" id="KW-0411">Iron-sulfur</keyword>
<gene>
    <name evidence="6" type="ORF">EZJ43_15955</name>
</gene>
<evidence type="ECO:0000313" key="7">
    <source>
        <dbReference type="Proteomes" id="UP000295668"/>
    </source>
</evidence>
<keyword evidence="2" id="KW-0479">Metal-binding</keyword>
<keyword evidence="1" id="KW-0001">2Fe-2S</keyword>
<evidence type="ECO:0000313" key="6">
    <source>
        <dbReference type="EMBL" id="TDG34937.1"/>
    </source>
</evidence>
<dbReference type="EMBL" id="SJCY01000015">
    <property type="protein sequence ID" value="TDG34937.1"/>
    <property type="molecule type" value="Genomic_DNA"/>
</dbReference>
<dbReference type="GO" id="GO:0051537">
    <property type="term" value="F:2 iron, 2 sulfur cluster binding"/>
    <property type="evidence" value="ECO:0007669"/>
    <property type="project" value="UniProtKB-KW"/>
</dbReference>
<evidence type="ECO:0000256" key="2">
    <source>
        <dbReference type="ARBA" id="ARBA00022723"/>
    </source>
</evidence>
<dbReference type="RefSeq" id="WP_133263718.1">
    <property type="nucleotide sequence ID" value="NZ_SJCY01000015.1"/>
</dbReference>
<keyword evidence="7" id="KW-1185">Reference proteome</keyword>
<evidence type="ECO:0000256" key="4">
    <source>
        <dbReference type="ARBA" id="ARBA00023014"/>
    </source>
</evidence>
<dbReference type="InterPro" id="IPR036922">
    <property type="entry name" value="Rieske_2Fe-2S_sf"/>
</dbReference>
<evidence type="ECO:0000256" key="3">
    <source>
        <dbReference type="ARBA" id="ARBA00023004"/>
    </source>
</evidence>
<proteinExistence type="predicted"/>
<evidence type="ECO:0000259" key="5">
    <source>
        <dbReference type="PROSITE" id="PS51296"/>
    </source>
</evidence>
<keyword evidence="3" id="KW-0408">Iron</keyword>
<feature type="domain" description="Rieske" evidence="5">
    <location>
        <begin position="49"/>
        <end position="140"/>
    </location>
</feature>
<dbReference type="Proteomes" id="UP000295668">
    <property type="component" value="Unassembled WGS sequence"/>
</dbReference>
<dbReference type="SUPFAM" id="SSF50022">
    <property type="entry name" value="ISP domain"/>
    <property type="match status" value="1"/>
</dbReference>
<comment type="caution">
    <text evidence="6">The sequence shown here is derived from an EMBL/GenBank/DDBJ whole genome shotgun (WGS) entry which is preliminary data.</text>
</comment>
<dbReference type="OrthoDB" id="165343at2"/>
<reference evidence="6 7" key="1">
    <citation type="submission" date="2019-02" db="EMBL/GenBank/DDBJ databases">
        <title>Pedobacter sp. nov., a novel speices isolated from soil of pinguins habitat in Antarcitica.</title>
        <authorList>
            <person name="He R.-H."/>
        </authorList>
    </citation>
    <scope>NUCLEOTIDE SEQUENCE [LARGE SCALE GENOMIC DNA]</scope>
    <source>
        <strain evidence="6 7">E01020</strain>
    </source>
</reference>
<dbReference type="Gene3D" id="2.102.10.10">
    <property type="entry name" value="Rieske [2Fe-2S] iron-sulphur domain"/>
    <property type="match status" value="1"/>
</dbReference>
<name>A0A4R5MHB8_9SPHI</name>
<dbReference type="GO" id="GO:0046872">
    <property type="term" value="F:metal ion binding"/>
    <property type="evidence" value="ECO:0007669"/>
    <property type="project" value="UniProtKB-KW"/>
</dbReference>
<dbReference type="InterPro" id="IPR017941">
    <property type="entry name" value="Rieske_2Fe-2S"/>
</dbReference>
<dbReference type="Pfam" id="PF00355">
    <property type="entry name" value="Rieske"/>
    <property type="match status" value="1"/>
</dbReference>
<sequence length="142" mass="14755">MDRKDFLNSMGMSVAGFAILNCMGCKKTDGGTASANTKGATGVNFTLDLSLSANAALLNNGGSLISNGVIVAKTKNGNYIAVQRSCTHESYTLTYQSANSRFYCPNHGATFTEGGAVTNGPASNSLTVYNTTLTGTSLRVYS</sequence>
<evidence type="ECO:0000256" key="1">
    <source>
        <dbReference type="ARBA" id="ARBA00022714"/>
    </source>
</evidence>
<protein>
    <submittedName>
        <fullName evidence="6">Rieske (2Fe-2S) protein</fullName>
    </submittedName>
</protein>
<organism evidence="6 7">
    <name type="scientific">Pedobacter changchengzhani</name>
    <dbReference type="NCBI Taxonomy" id="2529274"/>
    <lineage>
        <taxon>Bacteria</taxon>
        <taxon>Pseudomonadati</taxon>
        <taxon>Bacteroidota</taxon>
        <taxon>Sphingobacteriia</taxon>
        <taxon>Sphingobacteriales</taxon>
        <taxon>Sphingobacteriaceae</taxon>
        <taxon>Pedobacter</taxon>
    </lineage>
</organism>